<reference evidence="1" key="1">
    <citation type="journal article" date="2012" name="Science">
        <title>Fermentation, hydrogen, and sulfur metabolism in multiple uncultivated bacterial phyla.</title>
        <authorList>
            <person name="Wrighton K.C."/>
            <person name="Thomas B.C."/>
            <person name="Sharon I."/>
            <person name="Miller C.S."/>
            <person name="Castelle C.J."/>
            <person name="VerBerkmoes N.C."/>
            <person name="Wilkins M.J."/>
            <person name="Hettich R.L."/>
            <person name="Lipton M.S."/>
            <person name="Williams K.H."/>
            <person name="Long P.E."/>
            <person name="Banfield J.F."/>
        </authorList>
    </citation>
    <scope>NUCLEOTIDE SEQUENCE [LARGE SCALE GENOMIC DNA]</scope>
</reference>
<dbReference type="SUPFAM" id="SSF52172">
    <property type="entry name" value="CheY-like"/>
    <property type="match status" value="1"/>
</dbReference>
<protein>
    <submittedName>
        <fullName evidence="1">Uncharacterized protein</fullName>
    </submittedName>
</protein>
<comment type="caution">
    <text evidence="1">The sequence shown here is derived from an EMBL/GenBank/DDBJ whole genome shotgun (WGS) entry which is preliminary data.</text>
</comment>
<dbReference type="EMBL" id="AMFJ01000180">
    <property type="protein sequence ID" value="EKE29410.1"/>
    <property type="molecule type" value="Genomic_DNA"/>
</dbReference>
<sequence>MTTETATASPEDGRKIDKSWVTRQIESIRWKTKKKLKVIFSPDLLIKKNWLNLSLHGNSYLCKELFEVQDRFDELHSPEEKRREMEDDINGFIQQVWKWAKLRRTSESDKRSEEELENLGKEIFDTELAKLQQATSSFSPLKKLLFWLWDYWWYYNTEFRAKITVSNPDKKLTSSIAKKYLFEALPETIKESVGNMRIANVAVGYWHFAILFVDWDKNLRRIVTDSQLFELRWVYGYSYLDITPEGKPIARSVCNQGGERCFFDGERLMAHDKFQTCAPKTTIIDWGYKVNSTRCTIVNGKLCELIDVDDSVAYTTWAFMGHCDFSTQEALKSFKMNEESANNMKVRNWEITLNWEKIKPVGIFSPSNTKLLENWFTLFEFSDFHEIDNYIYNKVMIVDDKADFIRAASEKLKWVPRLSSLATSSKKDALDNILNTDPEAVLLDMHLTEWEEFDGLWIANELESRWFKWEIMLISGYWRAKLEAMRVLIKKSWVHVPGKDLKKIDSCLYGKCDCL</sequence>
<organism evidence="1">
    <name type="scientific">uncultured bacterium</name>
    <name type="common">gcode 4</name>
    <dbReference type="NCBI Taxonomy" id="1234023"/>
    <lineage>
        <taxon>Bacteria</taxon>
        <taxon>environmental samples</taxon>
    </lineage>
</organism>
<dbReference type="InterPro" id="IPR011006">
    <property type="entry name" value="CheY-like_superfamily"/>
</dbReference>
<dbReference type="AlphaFoldDB" id="K2H0R2"/>
<accession>K2H0R2</accession>
<evidence type="ECO:0000313" key="1">
    <source>
        <dbReference type="EMBL" id="EKE29410.1"/>
    </source>
</evidence>
<gene>
    <name evidence="1" type="ORF">ACD_2C00180G0003</name>
</gene>
<proteinExistence type="predicted"/>
<name>K2H0R2_9BACT</name>
<dbReference type="Gene3D" id="3.40.50.2300">
    <property type="match status" value="1"/>
</dbReference>